<protein>
    <submittedName>
        <fullName evidence="7">Mechanosensitive ion channel</fullName>
    </submittedName>
</protein>
<evidence type="ECO:0000256" key="2">
    <source>
        <dbReference type="ARBA" id="ARBA00022692"/>
    </source>
</evidence>
<dbReference type="OrthoDB" id="5705501at2"/>
<dbReference type="Proteomes" id="UP000184231">
    <property type="component" value="Unassembled WGS sequence"/>
</dbReference>
<dbReference type="STRING" id="558155.SAMN04487911_12935"/>
<evidence type="ECO:0000256" key="1">
    <source>
        <dbReference type="ARBA" id="ARBA00004370"/>
    </source>
</evidence>
<feature type="domain" description="Mechanosensitive ion channel MscS" evidence="6">
    <location>
        <begin position="98"/>
        <end position="166"/>
    </location>
</feature>
<dbReference type="InterPro" id="IPR006685">
    <property type="entry name" value="MscS_channel_2nd"/>
</dbReference>
<name>A0A1M6L3U6_9FLAO</name>
<dbReference type="PANTHER" id="PTHR30221">
    <property type="entry name" value="SMALL-CONDUCTANCE MECHANOSENSITIVE CHANNEL"/>
    <property type="match status" value="1"/>
</dbReference>
<organism evidence="7 8">
    <name type="scientific">Arenibacter nanhaiticus</name>
    <dbReference type="NCBI Taxonomy" id="558155"/>
    <lineage>
        <taxon>Bacteria</taxon>
        <taxon>Pseudomonadati</taxon>
        <taxon>Bacteroidota</taxon>
        <taxon>Flavobacteriia</taxon>
        <taxon>Flavobacteriales</taxon>
        <taxon>Flavobacteriaceae</taxon>
        <taxon>Arenibacter</taxon>
    </lineage>
</organism>
<dbReference type="Gene3D" id="1.10.287.1260">
    <property type="match status" value="1"/>
</dbReference>
<dbReference type="Gene3D" id="2.30.30.60">
    <property type="match status" value="1"/>
</dbReference>
<proteinExistence type="predicted"/>
<accession>A0A1M6L3U6</accession>
<gene>
    <name evidence="7" type="ORF">SAMN04487911_12935</name>
</gene>
<dbReference type="InterPro" id="IPR010920">
    <property type="entry name" value="LSM_dom_sf"/>
</dbReference>
<keyword evidence="3 5" id="KW-1133">Transmembrane helix</keyword>
<feature type="transmembrane region" description="Helical" evidence="5">
    <location>
        <begin position="49"/>
        <end position="72"/>
    </location>
</feature>
<dbReference type="SUPFAM" id="SSF50182">
    <property type="entry name" value="Sm-like ribonucleoproteins"/>
    <property type="match status" value="1"/>
</dbReference>
<sequence>METFLITYDEQILGTVILVVILLVLKYLGAKAIKKVGKLSDIHEVRTRLIIKFSNITVTFIGIVALTFVWGVDFQKLGLIFSSVFAVIGVALFAQWSILSNITSGIILFFSFPFKIGDRIKILDKEVDLNDEIFFIDDIRGFHVHLRRSNGELMTYPNNLMLQKAVVLIQTYEDSKDSTDDL</sequence>
<reference evidence="7 8" key="1">
    <citation type="submission" date="2016-11" db="EMBL/GenBank/DDBJ databases">
        <authorList>
            <person name="Jaros S."/>
            <person name="Januszkiewicz K."/>
            <person name="Wedrychowicz H."/>
        </authorList>
    </citation>
    <scope>NUCLEOTIDE SEQUENCE [LARGE SCALE GENOMIC DNA]</scope>
    <source>
        <strain evidence="7 8">CGMCC 1.8863</strain>
    </source>
</reference>
<keyword evidence="2 5" id="KW-0812">Transmembrane</keyword>
<comment type="subcellular location">
    <subcellularLocation>
        <location evidence="1">Membrane</location>
    </subcellularLocation>
</comment>
<dbReference type="AlphaFoldDB" id="A0A1M6L3U6"/>
<dbReference type="GO" id="GO:0008381">
    <property type="term" value="F:mechanosensitive monoatomic ion channel activity"/>
    <property type="evidence" value="ECO:0007669"/>
    <property type="project" value="InterPro"/>
</dbReference>
<evidence type="ECO:0000313" key="8">
    <source>
        <dbReference type="Proteomes" id="UP000184231"/>
    </source>
</evidence>
<dbReference type="InterPro" id="IPR045275">
    <property type="entry name" value="MscS_archaea/bacteria_type"/>
</dbReference>
<dbReference type="Pfam" id="PF00924">
    <property type="entry name" value="MS_channel_2nd"/>
    <property type="match status" value="1"/>
</dbReference>
<dbReference type="GO" id="GO:0016020">
    <property type="term" value="C:membrane"/>
    <property type="evidence" value="ECO:0007669"/>
    <property type="project" value="UniProtKB-SubCell"/>
</dbReference>
<keyword evidence="4 5" id="KW-0472">Membrane</keyword>
<keyword evidence="8" id="KW-1185">Reference proteome</keyword>
<evidence type="ECO:0000256" key="5">
    <source>
        <dbReference type="SAM" id="Phobius"/>
    </source>
</evidence>
<dbReference type="EMBL" id="FQYX01000029">
    <property type="protein sequence ID" value="SHJ65860.1"/>
    <property type="molecule type" value="Genomic_DNA"/>
</dbReference>
<dbReference type="RefSeq" id="WP_072765529.1">
    <property type="nucleotide sequence ID" value="NZ_FQYX01000029.1"/>
</dbReference>
<dbReference type="PANTHER" id="PTHR30221:SF8">
    <property type="entry name" value="SMALL-CONDUCTANCE MECHANOSENSITIVE CHANNEL"/>
    <property type="match status" value="1"/>
</dbReference>
<feature type="transmembrane region" description="Helical" evidence="5">
    <location>
        <begin position="84"/>
        <end position="112"/>
    </location>
</feature>
<evidence type="ECO:0000256" key="4">
    <source>
        <dbReference type="ARBA" id="ARBA00023136"/>
    </source>
</evidence>
<evidence type="ECO:0000259" key="6">
    <source>
        <dbReference type="Pfam" id="PF00924"/>
    </source>
</evidence>
<evidence type="ECO:0000256" key="3">
    <source>
        <dbReference type="ARBA" id="ARBA00022989"/>
    </source>
</evidence>
<dbReference type="InterPro" id="IPR023408">
    <property type="entry name" value="MscS_beta-dom_sf"/>
</dbReference>
<feature type="transmembrane region" description="Helical" evidence="5">
    <location>
        <begin position="12"/>
        <end position="29"/>
    </location>
</feature>
<evidence type="ECO:0000313" key="7">
    <source>
        <dbReference type="EMBL" id="SHJ65860.1"/>
    </source>
</evidence>